<evidence type="ECO:0000256" key="5">
    <source>
        <dbReference type="ARBA" id="ARBA00022741"/>
    </source>
</evidence>
<feature type="transmembrane region" description="Helical" evidence="10">
    <location>
        <begin position="734"/>
        <end position="753"/>
    </location>
</feature>
<dbReference type="NCBIfam" id="TIGR01512">
    <property type="entry name" value="ATPase-IB2_Cd"/>
    <property type="match status" value="1"/>
</dbReference>
<protein>
    <submittedName>
        <fullName evidence="12">Cadmium transporter</fullName>
    </submittedName>
</protein>
<evidence type="ECO:0000313" key="12">
    <source>
        <dbReference type="EMBL" id="GLI56161.1"/>
    </source>
</evidence>
<dbReference type="Gene3D" id="3.40.1110.10">
    <property type="entry name" value="Calcium-transporting ATPase, cytoplasmic domain N"/>
    <property type="match status" value="1"/>
</dbReference>
<feature type="transmembrane region" description="Helical" evidence="10">
    <location>
        <begin position="759"/>
        <end position="777"/>
    </location>
</feature>
<dbReference type="InterPro" id="IPR006121">
    <property type="entry name" value="HMA_dom"/>
</dbReference>
<dbReference type="Proteomes" id="UP001144471">
    <property type="component" value="Unassembled WGS sequence"/>
</dbReference>
<dbReference type="Gene3D" id="2.70.150.10">
    <property type="entry name" value="Calcium-transporting ATPase, cytoplasmic transduction domain A"/>
    <property type="match status" value="1"/>
</dbReference>
<dbReference type="GO" id="GO:0016887">
    <property type="term" value="F:ATP hydrolysis activity"/>
    <property type="evidence" value="ECO:0007669"/>
    <property type="project" value="InterPro"/>
</dbReference>
<comment type="similarity">
    <text evidence="2 10">Belongs to the cation transport ATPase (P-type) (TC 3.A.3) family. Type IB subfamily.</text>
</comment>
<feature type="transmembrane region" description="Helical" evidence="10">
    <location>
        <begin position="201"/>
        <end position="219"/>
    </location>
</feature>
<dbReference type="GO" id="GO:0015086">
    <property type="term" value="F:cadmium ion transmembrane transporter activity"/>
    <property type="evidence" value="ECO:0007669"/>
    <property type="project" value="TreeGrafter"/>
</dbReference>
<keyword evidence="10" id="KW-1003">Cell membrane</keyword>
<dbReference type="InterPro" id="IPR027256">
    <property type="entry name" value="P-typ_ATPase_IB"/>
</dbReference>
<dbReference type="SUPFAM" id="SSF81665">
    <property type="entry name" value="Calcium ATPase, transmembrane domain M"/>
    <property type="match status" value="1"/>
</dbReference>
<dbReference type="InterPro" id="IPR018303">
    <property type="entry name" value="ATPase_P-typ_P_site"/>
</dbReference>
<evidence type="ECO:0000256" key="6">
    <source>
        <dbReference type="ARBA" id="ARBA00022840"/>
    </source>
</evidence>
<dbReference type="SFLD" id="SFLDF00027">
    <property type="entry name" value="p-type_atpase"/>
    <property type="match status" value="1"/>
</dbReference>
<dbReference type="PANTHER" id="PTHR48085">
    <property type="entry name" value="CADMIUM/ZINC-TRANSPORTING ATPASE HMA2-RELATED"/>
    <property type="match status" value="1"/>
</dbReference>
<dbReference type="EMBL" id="BSDY01000006">
    <property type="protein sequence ID" value="GLI56161.1"/>
    <property type="molecule type" value="Genomic_DNA"/>
</dbReference>
<dbReference type="SFLD" id="SFLDG00002">
    <property type="entry name" value="C1.7:_P-type_atpase_like"/>
    <property type="match status" value="1"/>
</dbReference>
<dbReference type="SUPFAM" id="SSF56784">
    <property type="entry name" value="HAD-like"/>
    <property type="match status" value="1"/>
</dbReference>
<dbReference type="NCBIfam" id="TIGR01525">
    <property type="entry name" value="ATPase-IB_hvy"/>
    <property type="match status" value="1"/>
</dbReference>
<keyword evidence="4 10" id="KW-0479">Metal-binding</keyword>
<keyword evidence="8 10" id="KW-1133">Transmembrane helix</keyword>
<dbReference type="InterPro" id="IPR036412">
    <property type="entry name" value="HAD-like_sf"/>
</dbReference>
<comment type="subcellular location">
    <subcellularLocation>
        <location evidence="10">Cell membrane</location>
    </subcellularLocation>
    <subcellularLocation>
        <location evidence="1">Membrane</location>
        <topology evidence="1">Multi-pass membrane protein</topology>
    </subcellularLocation>
</comment>
<evidence type="ECO:0000256" key="2">
    <source>
        <dbReference type="ARBA" id="ARBA00006024"/>
    </source>
</evidence>
<dbReference type="GO" id="GO:0019829">
    <property type="term" value="F:ATPase-coupled monoatomic cation transmembrane transporter activity"/>
    <property type="evidence" value="ECO:0007669"/>
    <property type="project" value="InterPro"/>
</dbReference>
<gene>
    <name evidence="12" type="ORF">PM10SUCC1_16750</name>
</gene>
<dbReference type="GO" id="GO:0046872">
    <property type="term" value="F:metal ion binding"/>
    <property type="evidence" value="ECO:0007669"/>
    <property type="project" value="UniProtKB-KW"/>
</dbReference>
<name>A0A9W6LMB2_9FUSO</name>
<dbReference type="PROSITE" id="PS50846">
    <property type="entry name" value="HMA_2"/>
    <property type="match status" value="2"/>
</dbReference>
<dbReference type="RefSeq" id="WP_281835103.1">
    <property type="nucleotide sequence ID" value="NZ_BSDY01000006.1"/>
</dbReference>
<dbReference type="SFLD" id="SFLDS00003">
    <property type="entry name" value="Haloacid_Dehalogenase"/>
    <property type="match status" value="1"/>
</dbReference>
<dbReference type="NCBIfam" id="TIGR01494">
    <property type="entry name" value="ATPase_P-type"/>
    <property type="match status" value="1"/>
</dbReference>
<dbReference type="FunFam" id="2.70.150.10:FF:000002">
    <property type="entry name" value="Copper-transporting ATPase 1, putative"/>
    <property type="match status" value="1"/>
</dbReference>
<feature type="domain" description="HMA" evidence="11">
    <location>
        <begin position="3"/>
        <end position="74"/>
    </location>
</feature>
<dbReference type="InterPro" id="IPR023299">
    <property type="entry name" value="ATPase_P-typ_cyto_dom_N"/>
</dbReference>
<dbReference type="Gene3D" id="3.40.50.1000">
    <property type="entry name" value="HAD superfamily/HAD-like"/>
    <property type="match status" value="1"/>
</dbReference>
<dbReference type="AlphaFoldDB" id="A0A9W6LMB2"/>
<accession>A0A9W6LMB2</accession>
<dbReference type="InterPro" id="IPR008250">
    <property type="entry name" value="ATPase_P-typ_transduc_dom_A_sf"/>
</dbReference>
<keyword evidence="5 10" id="KW-0547">Nucleotide-binding</keyword>
<dbReference type="InterPro" id="IPR023298">
    <property type="entry name" value="ATPase_P-typ_TM_dom_sf"/>
</dbReference>
<dbReference type="SUPFAM" id="SSF81653">
    <property type="entry name" value="Calcium ATPase, transduction domain A"/>
    <property type="match status" value="1"/>
</dbReference>
<dbReference type="GO" id="GO:0005524">
    <property type="term" value="F:ATP binding"/>
    <property type="evidence" value="ECO:0007669"/>
    <property type="project" value="UniProtKB-UniRule"/>
</dbReference>
<dbReference type="PRINTS" id="PR00119">
    <property type="entry name" value="CATATPASE"/>
</dbReference>
<evidence type="ECO:0000256" key="7">
    <source>
        <dbReference type="ARBA" id="ARBA00022967"/>
    </source>
</evidence>
<dbReference type="PANTHER" id="PTHR48085:SF5">
    <property type="entry name" value="CADMIUM_ZINC-TRANSPORTING ATPASE HMA4-RELATED"/>
    <property type="match status" value="1"/>
</dbReference>
<reference evidence="12" key="1">
    <citation type="submission" date="2022-12" db="EMBL/GenBank/DDBJ databases">
        <title>Reference genome sequencing for broad-spectrum identification of bacterial and archaeal isolates by mass spectrometry.</title>
        <authorList>
            <person name="Sekiguchi Y."/>
            <person name="Tourlousse D.M."/>
        </authorList>
    </citation>
    <scope>NUCLEOTIDE SEQUENCE</scope>
    <source>
        <strain evidence="12">10succ1</strain>
    </source>
</reference>
<dbReference type="Pfam" id="PF00403">
    <property type="entry name" value="HMA"/>
    <property type="match status" value="2"/>
</dbReference>
<evidence type="ECO:0000256" key="10">
    <source>
        <dbReference type="RuleBase" id="RU362081"/>
    </source>
</evidence>
<dbReference type="InterPro" id="IPR001757">
    <property type="entry name" value="P_typ_ATPase"/>
</dbReference>
<evidence type="ECO:0000256" key="1">
    <source>
        <dbReference type="ARBA" id="ARBA00004141"/>
    </source>
</evidence>
<dbReference type="SUPFAM" id="SSF55008">
    <property type="entry name" value="HMA, heavy metal-associated domain"/>
    <property type="match status" value="2"/>
</dbReference>
<keyword evidence="7" id="KW-1278">Translocase</keyword>
<keyword evidence="3 10" id="KW-0812">Transmembrane</keyword>
<keyword evidence="9 10" id="KW-0472">Membrane</keyword>
<comment type="caution">
    <text evidence="12">The sequence shown here is derived from an EMBL/GenBank/DDBJ whole genome shotgun (WGS) entry which is preliminary data.</text>
</comment>
<evidence type="ECO:0000256" key="3">
    <source>
        <dbReference type="ARBA" id="ARBA00022692"/>
    </source>
</evidence>
<evidence type="ECO:0000256" key="8">
    <source>
        <dbReference type="ARBA" id="ARBA00022989"/>
    </source>
</evidence>
<evidence type="ECO:0000259" key="11">
    <source>
        <dbReference type="PROSITE" id="PS50846"/>
    </source>
</evidence>
<dbReference type="GO" id="GO:0005886">
    <property type="term" value="C:plasma membrane"/>
    <property type="evidence" value="ECO:0007669"/>
    <property type="project" value="UniProtKB-SubCell"/>
</dbReference>
<keyword evidence="13" id="KW-1185">Reference proteome</keyword>
<dbReference type="PRINTS" id="PR00941">
    <property type="entry name" value="CDATPASE"/>
</dbReference>
<feature type="transmembrane region" description="Helical" evidence="10">
    <location>
        <begin position="403"/>
        <end position="423"/>
    </location>
</feature>
<feature type="transmembrane region" description="Helical" evidence="10">
    <location>
        <begin position="179"/>
        <end position="195"/>
    </location>
</feature>
<sequence length="779" mass="84536">MTIKKEYSIKNLHCAGCAAKLEGTLEGLEYVEEVSLNFLKKKLTLKTKRNDHRELLNDLNVVADRVEPGTKITEREEASPKREYTVKNLHCAGCASKVEGALEKSGYFNEVSLNFMKKKLSVRLAEGAPEGILEIINEIADRIEPGVEVVSEESGCCGGHDHSHDHSHDHDHDMGRKELIVLAIGIVVFIVGLLIGEEVKWLPLLMGAGYLIVGWDIIYRAFSNIKRGSFLDENFLMTIATFGAFAVGESTEAVGVMLFYKIGEYFQGRAVDSSRRSIENLMDIRPDYANVKTAEGVKRVDPSTVRVGDVIQVKAGEKLPLDGKIVKGRAALDTSALTGESIPRDVIEGDMVISGSLNKNGLLEVEVTKLFGDSTVSKILELVEEASSKKAKAEKFITKFARVYTPIVVGIAVLIAIVPSFIYGDFSTWLYRALIFLVISCPCALVVSIPLSFFSGIGVSSRRGILVKGGNYLEELNRVKTVVFDKTGTLTYGKFQVTEVRAEGISQEELLEVAAAAEKHSNHPIAQSIVEACGIDIPEKNIQDYKEIEGKGVAVFYRGEEILAGNEKLMKDYNIKYEKAENHGTVVYVAKNGKHLGAILIADKVKKDSAKAIEGLKKLGVECHMLTGDSRSVAEAVGGELGIENIHSELLPQEKADHLTRIKNETEGSVIFVGDGINDAPVLALSDIGVAMGGIGSDAAIEAADMVLMTDEPTKLVEAFDVAALTRKVVLQNIVLALGIKIGVMILGVGGHATMWEAIFADVGVALLAILNAVRIIKK</sequence>
<dbReference type="CDD" id="cd00371">
    <property type="entry name" value="HMA"/>
    <property type="match status" value="2"/>
</dbReference>
<feature type="domain" description="HMA" evidence="11">
    <location>
        <begin position="80"/>
        <end position="147"/>
    </location>
</feature>
<dbReference type="InterPro" id="IPR036163">
    <property type="entry name" value="HMA_dom_sf"/>
</dbReference>
<organism evidence="12 13">
    <name type="scientific">Propionigenium maris DSM 9537</name>
    <dbReference type="NCBI Taxonomy" id="1123000"/>
    <lineage>
        <taxon>Bacteria</taxon>
        <taxon>Fusobacteriati</taxon>
        <taxon>Fusobacteriota</taxon>
        <taxon>Fusobacteriia</taxon>
        <taxon>Fusobacteriales</taxon>
        <taxon>Fusobacteriaceae</taxon>
        <taxon>Propionigenium</taxon>
    </lineage>
</organism>
<proteinExistence type="inferred from homology"/>
<evidence type="ECO:0000313" key="13">
    <source>
        <dbReference type="Proteomes" id="UP001144471"/>
    </source>
</evidence>
<dbReference type="Gene3D" id="3.30.70.100">
    <property type="match status" value="2"/>
</dbReference>
<dbReference type="InterPro" id="IPR051014">
    <property type="entry name" value="Cation_Transport_ATPase_IB"/>
</dbReference>
<evidence type="ECO:0000256" key="4">
    <source>
        <dbReference type="ARBA" id="ARBA00022723"/>
    </source>
</evidence>
<dbReference type="Pfam" id="PF00702">
    <property type="entry name" value="Hydrolase"/>
    <property type="match status" value="1"/>
</dbReference>
<keyword evidence="6 10" id="KW-0067">ATP-binding</keyword>
<dbReference type="CDD" id="cd07548">
    <property type="entry name" value="P-type_ATPase-Cd_Zn_Co_like"/>
    <property type="match status" value="1"/>
</dbReference>
<dbReference type="InterPro" id="IPR023214">
    <property type="entry name" value="HAD_sf"/>
</dbReference>
<dbReference type="Pfam" id="PF00122">
    <property type="entry name" value="E1-E2_ATPase"/>
    <property type="match status" value="1"/>
</dbReference>
<feature type="transmembrane region" description="Helical" evidence="10">
    <location>
        <begin position="429"/>
        <end position="454"/>
    </location>
</feature>
<dbReference type="PROSITE" id="PS00154">
    <property type="entry name" value="ATPASE_E1_E2"/>
    <property type="match status" value="1"/>
</dbReference>
<dbReference type="InterPro" id="IPR059000">
    <property type="entry name" value="ATPase_P-type_domA"/>
</dbReference>
<evidence type="ECO:0000256" key="9">
    <source>
        <dbReference type="ARBA" id="ARBA00023136"/>
    </source>
</evidence>
<dbReference type="InterPro" id="IPR044492">
    <property type="entry name" value="P_typ_ATPase_HD_dom"/>
</dbReference>